<accession>A0A9W6UE86</accession>
<gene>
    <name evidence="1" type="ORF">Plil01_001311400</name>
</gene>
<reference evidence="1" key="1">
    <citation type="submission" date="2023-04" db="EMBL/GenBank/DDBJ databases">
        <title>Phytophthora lilii NBRC 32176.</title>
        <authorList>
            <person name="Ichikawa N."/>
            <person name="Sato H."/>
            <person name="Tonouchi N."/>
        </authorList>
    </citation>
    <scope>NUCLEOTIDE SEQUENCE</scope>
    <source>
        <strain evidence="1">NBRC 32176</strain>
    </source>
</reference>
<proteinExistence type="predicted"/>
<dbReference type="Proteomes" id="UP001165083">
    <property type="component" value="Unassembled WGS sequence"/>
</dbReference>
<comment type="caution">
    <text evidence="1">The sequence shown here is derived from an EMBL/GenBank/DDBJ whole genome shotgun (WGS) entry which is preliminary data.</text>
</comment>
<sequence length="88" mass="10059">MLELIGFLVEKFPKDVEESVAPLLSWIEDTLEKQFSSNAPEMMMVNGLLFALARLLECDPERYKSDTDLRKKVYSYVLWADKGLGGNN</sequence>
<dbReference type="AlphaFoldDB" id="A0A9W6UE86"/>
<keyword evidence="2" id="KW-1185">Reference proteome</keyword>
<dbReference type="OrthoDB" id="156023at2759"/>
<dbReference type="EMBL" id="BSXW01000855">
    <property type="protein sequence ID" value="GMF30668.1"/>
    <property type="molecule type" value="Genomic_DNA"/>
</dbReference>
<name>A0A9W6UE86_9STRA</name>
<protein>
    <submittedName>
        <fullName evidence="1">Unnamed protein product</fullName>
    </submittedName>
</protein>
<evidence type="ECO:0000313" key="2">
    <source>
        <dbReference type="Proteomes" id="UP001165083"/>
    </source>
</evidence>
<evidence type="ECO:0000313" key="1">
    <source>
        <dbReference type="EMBL" id="GMF30668.1"/>
    </source>
</evidence>
<organism evidence="1 2">
    <name type="scientific">Phytophthora lilii</name>
    <dbReference type="NCBI Taxonomy" id="2077276"/>
    <lineage>
        <taxon>Eukaryota</taxon>
        <taxon>Sar</taxon>
        <taxon>Stramenopiles</taxon>
        <taxon>Oomycota</taxon>
        <taxon>Peronosporomycetes</taxon>
        <taxon>Peronosporales</taxon>
        <taxon>Peronosporaceae</taxon>
        <taxon>Phytophthora</taxon>
    </lineage>
</organism>